<proteinExistence type="predicted"/>
<dbReference type="InParanoid" id="A0A0C3B7P7"/>
<gene>
    <name evidence="2" type="ORF">PILCRDRAFT_8116</name>
</gene>
<dbReference type="OrthoDB" id="3228420at2759"/>
<sequence>MADGVLAQHPPAVKVGGRRLSVSKPKSRINGPVQAEAPGVGPTPPAPSSPSEEDYPRPAPPQYLVNEEPANKEPPKKDKRQGHGNHDTEKKVREGAHSKADATRPTRDAFGGNLKSGFGAAGRVSQPGGKGLSA</sequence>
<reference evidence="2 3" key="1">
    <citation type="submission" date="2014-04" db="EMBL/GenBank/DDBJ databases">
        <authorList>
            <consortium name="DOE Joint Genome Institute"/>
            <person name="Kuo A."/>
            <person name="Tarkka M."/>
            <person name="Buscot F."/>
            <person name="Kohler A."/>
            <person name="Nagy L.G."/>
            <person name="Floudas D."/>
            <person name="Copeland A."/>
            <person name="Barry K.W."/>
            <person name="Cichocki N."/>
            <person name="Veneault-Fourrey C."/>
            <person name="LaButti K."/>
            <person name="Lindquist E.A."/>
            <person name="Lipzen A."/>
            <person name="Lundell T."/>
            <person name="Morin E."/>
            <person name="Murat C."/>
            <person name="Sun H."/>
            <person name="Tunlid A."/>
            <person name="Henrissat B."/>
            <person name="Grigoriev I.V."/>
            <person name="Hibbett D.S."/>
            <person name="Martin F."/>
            <person name="Nordberg H.P."/>
            <person name="Cantor M.N."/>
            <person name="Hua S.X."/>
        </authorList>
    </citation>
    <scope>NUCLEOTIDE SEQUENCE [LARGE SCALE GENOMIC DNA]</scope>
    <source>
        <strain evidence="2 3">F 1598</strain>
    </source>
</reference>
<dbReference type="HOGENOM" id="CLU_141751_0_0_1"/>
<evidence type="ECO:0000256" key="1">
    <source>
        <dbReference type="SAM" id="MobiDB-lite"/>
    </source>
</evidence>
<evidence type="ECO:0000313" key="2">
    <source>
        <dbReference type="EMBL" id="KIM82308.1"/>
    </source>
</evidence>
<feature type="compositionally biased region" description="Basic and acidic residues" evidence="1">
    <location>
        <begin position="84"/>
        <end position="107"/>
    </location>
</feature>
<feature type="region of interest" description="Disordered" evidence="1">
    <location>
        <begin position="1"/>
        <end position="134"/>
    </location>
</feature>
<protein>
    <submittedName>
        <fullName evidence="2">Uncharacterized protein</fullName>
    </submittedName>
</protein>
<accession>A0A0C3B7P7</accession>
<organism evidence="2 3">
    <name type="scientific">Piloderma croceum (strain F 1598)</name>
    <dbReference type="NCBI Taxonomy" id="765440"/>
    <lineage>
        <taxon>Eukaryota</taxon>
        <taxon>Fungi</taxon>
        <taxon>Dikarya</taxon>
        <taxon>Basidiomycota</taxon>
        <taxon>Agaricomycotina</taxon>
        <taxon>Agaricomycetes</taxon>
        <taxon>Agaricomycetidae</taxon>
        <taxon>Atheliales</taxon>
        <taxon>Atheliaceae</taxon>
        <taxon>Piloderma</taxon>
    </lineage>
</organism>
<dbReference type="AlphaFoldDB" id="A0A0C3B7P7"/>
<dbReference type="EMBL" id="KN832995">
    <property type="protein sequence ID" value="KIM82308.1"/>
    <property type="molecule type" value="Genomic_DNA"/>
</dbReference>
<reference evidence="3" key="2">
    <citation type="submission" date="2015-01" db="EMBL/GenBank/DDBJ databases">
        <title>Evolutionary Origins and Diversification of the Mycorrhizal Mutualists.</title>
        <authorList>
            <consortium name="DOE Joint Genome Institute"/>
            <consortium name="Mycorrhizal Genomics Consortium"/>
            <person name="Kohler A."/>
            <person name="Kuo A."/>
            <person name="Nagy L.G."/>
            <person name="Floudas D."/>
            <person name="Copeland A."/>
            <person name="Barry K.W."/>
            <person name="Cichocki N."/>
            <person name="Veneault-Fourrey C."/>
            <person name="LaButti K."/>
            <person name="Lindquist E.A."/>
            <person name="Lipzen A."/>
            <person name="Lundell T."/>
            <person name="Morin E."/>
            <person name="Murat C."/>
            <person name="Riley R."/>
            <person name="Ohm R."/>
            <person name="Sun H."/>
            <person name="Tunlid A."/>
            <person name="Henrissat B."/>
            <person name="Grigoriev I.V."/>
            <person name="Hibbett D.S."/>
            <person name="Martin F."/>
        </authorList>
    </citation>
    <scope>NUCLEOTIDE SEQUENCE [LARGE SCALE GENOMIC DNA]</scope>
    <source>
        <strain evidence="3">F 1598</strain>
    </source>
</reference>
<name>A0A0C3B7P7_PILCF</name>
<dbReference type="Proteomes" id="UP000054166">
    <property type="component" value="Unassembled WGS sequence"/>
</dbReference>
<keyword evidence="3" id="KW-1185">Reference proteome</keyword>
<evidence type="ECO:0000313" key="3">
    <source>
        <dbReference type="Proteomes" id="UP000054166"/>
    </source>
</evidence>